<evidence type="ECO:0000256" key="1">
    <source>
        <dbReference type="SAM" id="SignalP"/>
    </source>
</evidence>
<keyword evidence="1" id="KW-0732">Signal</keyword>
<evidence type="ECO:0000313" key="2">
    <source>
        <dbReference type="EMBL" id="SFE68996.1"/>
    </source>
</evidence>
<feature type="chain" id="PRO_5011566430" description="DUF1684 domain-containing protein" evidence="1">
    <location>
        <begin position="25"/>
        <end position="302"/>
    </location>
</feature>
<evidence type="ECO:0000313" key="3">
    <source>
        <dbReference type="Proteomes" id="UP000199477"/>
    </source>
</evidence>
<dbReference type="AlphaFoldDB" id="A0A1I2CL09"/>
<name>A0A1I2CL09_9GAMM</name>
<dbReference type="Pfam" id="PF07920">
    <property type="entry name" value="DUF1684"/>
    <property type="match status" value="1"/>
</dbReference>
<reference evidence="3" key="1">
    <citation type="submission" date="2016-10" db="EMBL/GenBank/DDBJ databases">
        <authorList>
            <person name="Varghese N."/>
            <person name="Submissions S."/>
        </authorList>
    </citation>
    <scope>NUCLEOTIDE SEQUENCE [LARGE SCALE GENOMIC DNA]</scope>
    <source>
        <strain evidence="3">UNC178MFTsu3.1</strain>
    </source>
</reference>
<evidence type="ECO:0008006" key="4">
    <source>
        <dbReference type="Google" id="ProtNLM"/>
    </source>
</evidence>
<dbReference type="PANTHER" id="PTHR41913:SF1">
    <property type="entry name" value="DUF1684 DOMAIN-CONTAINING PROTEIN"/>
    <property type="match status" value="1"/>
</dbReference>
<dbReference type="PANTHER" id="PTHR41913">
    <property type="entry name" value="DUF1684 DOMAIN-CONTAINING PROTEIN"/>
    <property type="match status" value="1"/>
</dbReference>
<organism evidence="2 3">
    <name type="scientific">Dyella marensis</name>
    <dbReference type="NCBI Taxonomy" id="500610"/>
    <lineage>
        <taxon>Bacteria</taxon>
        <taxon>Pseudomonadati</taxon>
        <taxon>Pseudomonadota</taxon>
        <taxon>Gammaproteobacteria</taxon>
        <taxon>Lysobacterales</taxon>
        <taxon>Rhodanobacteraceae</taxon>
        <taxon>Dyella</taxon>
    </lineage>
</organism>
<accession>A0A1I2CL09</accession>
<keyword evidence="3" id="KW-1185">Reference proteome</keyword>
<sequence>MSAVRAVVFAGAALAALWAASVCAQSADYAAQVEQARAERVTKLKQADGYLTLIASGWLEPGDNTIGSAADNRFQVPGTADQLGVLHLNADGSVQLRTLGVNRVTVDDKVVAFTPMLTQGAHGERKPTRAYLGAERYLYVVESGKQRGLRVKDNAAPLRTHFPGIPYFPIHPSWKIEAQWQAFTTPHTLRIANVVGTETDESVPGQAVFERNGQRYTLTPMEEDGRLFFVFSDRTAGKLTYGGARFLYADKAKDGKVMLDFNLAENPPCAITPHVVCPLAPPENRLRLEVNAGEKKFQGAGH</sequence>
<gene>
    <name evidence="2" type="ORF">SAMN02799615_01536</name>
</gene>
<dbReference type="InterPro" id="IPR012467">
    <property type="entry name" value="DUF1684"/>
</dbReference>
<dbReference type="Proteomes" id="UP000199477">
    <property type="component" value="Unassembled WGS sequence"/>
</dbReference>
<protein>
    <recommendedName>
        <fullName evidence="4">DUF1684 domain-containing protein</fullName>
    </recommendedName>
</protein>
<dbReference type="EMBL" id="FONH01000003">
    <property type="protein sequence ID" value="SFE68996.1"/>
    <property type="molecule type" value="Genomic_DNA"/>
</dbReference>
<proteinExistence type="predicted"/>
<dbReference type="STRING" id="500610.SAMN02799615_01536"/>
<feature type="signal peptide" evidence="1">
    <location>
        <begin position="1"/>
        <end position="24"/>
    </location>
</feature>